<keyword evidence="5" id="KW-0802">TPR repeat</keyword>
<dbReference type="PROSITE" id="PS50005">
    <property type="entry name" value="TPR"/>
    <property type="match status" value="2"/>
</dbReference>
<evidence type="ECO:0000259" key="7">
    <source>
        <dbReference type="Pfam" id="PF04932"/>
    </source>
</evidence>
<dbReference type="Proteomes" id="UP000230638">
    <property type="component" value="Unassembled WGS sequence"/>
</dbReference>
<dbReference type="InterPro" id="IPR051533">
    <property type="entry name" value="WaaL-like"/>
</dbReference>
<dbReference type="InterPro" id="IPR011990">
    <property type="entry name" value="TPR-like_helical_dom_sf"/>
</dbReference>
<feature type="transmembrane region" description="Helical" evidence="6">
    <location>
        <begin position="352"/>
        <end position="376"/>
    </location>
</feature>
<gene>
    <name evidence="8" type="ORF">COW88_00285</name>
</gene>
<feature type="transmembrane region" description="Helical" evidence="6">
    <location>
        <begin position="133"/>
        <end position="154"/>
    </location>
</feature>
<feature type="transmembrane region" description="Helical" evidence="6">
    <location>
        <begin position="110"/>
        <end position="128"/>
    </location>
</feature>
<feature type="transmembrane region" description="Helical" evidence="6">
    <location>
        <begin position="12"/>
        <end position="34"/>
    </location>
</feature>
<dbReference type="InterPro" id="IPR019734">
    <property type="entry name" value="TPR_rpt"/>
</dbReference>
<organism evidence="8 9">
    <name type="scientific">Candidatus Lloydbacteria bacterium CG22_combo_CG10-13_8_21_14_all_47_15</name>
    <dbReference type="NCBI Taxonomy" id="1974635"/>
    <lineage>
        <taxon>Bacteria</taxon>
        <taxon>Candidatus Lloydiibacteriota</taxon>
    </lineage>
</organism>
<dbReference type="InterPro" id="IPR007016">
    <property type="entry name" value="O-antigen_ligase-rel_domated"/>
</dbReference>
<feature type="transmembrane region" description="Helical" evidence="6">
    <location>
        <begin position="201"/>
        <end position="220"/>
    </location>
</feature>
<feature type="transmembrane region" description="Helical" evidence="6">
    <location>
        <begin position="388"/>
        <end position="413"/>
    </location>
</feature>
<feature type="repeat" description="TPR" evidence="5">
    <location>
        <begin position="680"/>
        <end position="713"/>
    </location>
</feature>
<feature type="transmembrane region" description="Helical" evidence="6">
    <location>
        <begin position="253"/>
        <end position="271"/>
    </location>
</feature>
<evidence type="ECO:0000313" key="9">
    <source>
        <dbReference type="Proteomes" id="UP000230638"/>
    </source>
</evidence>
<evidence type="ECO:0000256" key="5">
    <source>
        <dbReference type="PROSITE-ProRule" id="PRU00339"/>
    </source>
</evidence>
<dbReference type="PANTHER" id="PTHR37422">
    <property type="entry name" value="TEICHURONIC ACID BIOSYNTHESIS PROTEIN TUAE"/>
    <property type="match status" value="1"/>
</dbReference>
<feature type="transmembrane region" description="Helical" evidence="6">
    <location>
        <begin position="174"/>
        <end position="194"/>
    </location>
</feature>
<keyword evidence="3 6" id="KW-1133">Transmembrane helix</keyword>
<evidence type="ECO:0000313" key="8">
    <source>
        <dbReference type="EMBL" id="PIP74000.1"/>
    </source>
</evidence>
<dbReference type="Pfam" id="PF13181">
    <property type="entry name" value="TPR_8"/>
    <property type="match status" value="1"/>
</dbReference>
<dbReference type="AlphaFoldDB" id="A0A2H0CXA6"/>
<comment type="caution">
    <text evidence="8">The sequence shown here is derived from an EMBL/GenBank/DDBJ whole genome shotgun (WGS) entry which is preliminary data.</text>
</comment>
<feature type="transmembrane region" description="Helical" evidence="6">
    <location>
        <begin position="226"/>
        <end position="244"/>
    </location>
</feature>
<feature type="transmembrane region" description="Helical" evidence="6">
    <location>
        <begin position="73"/>
        <end position="90"/>
    </location>
</feature>
<evidence type="ECO:0000256" key="3">
    <source>
        <dbReference type="ARBA" id="ARBA00022989"/>
    </source>
</evidence>
<proteinExistence type="predicted"/>
<keyword evidence="2 6" id="KW-0812">Transmembrane</keyword>
<evidence type="ECO:0000256" key="1">
    <source>
        <dbReference type="ARBA" id="ARBA00004141"/>
    </source>
</evidence>
<accession>A0A2H0CXA6</accession>
<dbReference type="EMBL" id="PCTL01000001">
    <property type="protein sequence ID" value="PIP74000.1"/>
    <property type="molecule type" value="Genomic_DNA"/>
</dbReference>
<dbReference type="PANTHER" id="PTHR37422:SF13">
    <property type="entry name" value="LIPOPOLYSACCHARIDE BIOSYNTHESIS PROTEIN PA4999-RELATED"/>
    <property type="match status" value="1"/>
</dbReference>
<feature type="transmembrane region" description="Helical" evidence="6">
    <location>
        <begin position="46"/>
        <end position="64"/>
    </location>
</feature>
<evidence type="ECO:0000256" key="4">
    <source>
        <dbReference type="ARBA" id="ARBA00023136"/>
    </source>
</evidence>
<reference evidence="8 9" key="1">
    <citation type="submission" date="2017-09" db="EMBL/GenBank/DDBJ databases">
        <title>Depth-based differentiation of microbial function through sediment-hosted aquifers and enrichment of novel symbionts in the deep terrestrial subsurface.</title>
        <authorList>
            <person name="Probst A.J."/>
            <person name="Ladd B."/>
            <person name="Jarett J.K."/>
            <person name="Geller-Mcgrath D.E."/>
            <person name="Sieber C.M."/>
            <person name="Emerson J.B."/>
            <person name="Anantharaman K."/>
            <person name="Thomas B.C."/>
            <person name="Malmstrom R."/>
            <person name="Stieglmeier M."/>
            <person name="Klingl A."/>
            <person name="Woyke T."/>
            <person name="Ryan C.M."/>
            <person name="Banfield J.F."/>
        </authorList>
    </citation>
    <scope>NUCLEOTIDE SEQUENCE [LARGE SCALE GENOMIC DNA]</scope>
    <source>
        <strain evidence="8">CG22_combo_CG10-13_8_21_14_all_47_15</strain>
    </source>
</reference>
<dbReference type="SMART" id="SM00028">
    <property type="entry name" value="TPR"/>
    <property type="match status" value="2"/>
</dbReference>
<feature type="repeat" description="TPR" evidence="5">
    <location>
        <begin position="581"/>
        <end position="614"/>
    </location>
</feature>
<keyword evidence="4 6" id="KW-0472">Membrane</keyword>
<sequence length="730" mass="82401">MVRNMSQNTINTALRWIILTGIFIIPFVPLIVSPSMFFPFITGKNFTFRILVEIVFAVWLVLMYRDASYRPKFSWMFAAIAGFIGVMTFADLFGENPIKSIWSNFERMEGLVALLHLGAYAIVAGTTLRTEYLWGVFAHTSLGASLIVGSYAALQLVGSVATHQGSRLDATLGNASYLAVYMLFHIFIAAFLWARQAERPWAKWVYAPIILFETFILYHTATRGTILGLLGGTLVAALLVSIFGRDTPRVRKIAVGFIAAVVLIVGSFLAVKDAQFVKDSPVLSRFASISLEERTTQSRFIIWGMAFEGFKEHPILGWGQENFNIVFNKFFKPVLYKQEPWFDRAHNVFLDWLTAGGALGLLSYLSLFGAALWVIWRVGALSVVERSILTGLLAAYFAHNFFVFDNIVSYILFFSFLGYMTSVGHRVRAAETDATIIEPPSHVASSIVASIVIASLMFSIYFINIRGVLAAQTLLRAISQQETVDGNFALFKKATSYHYATQEVREQLLRFASDVGRANIPQETKNEILTYAVNEMAKQIQIQPNDTRLLLFYGSFMDQLGQREQAIELLTEARRTSPGKQLVWIGLGNTYLNQGDYETMIEVFREGYELETTNQRMHLAYAIGAIYADRRDIEKELLTEDFETYYIWRDAVVNAYASQKRFPELVAIWEKRVSAQPDNAQYNLSLGAAYAQNGEFRKAIGQIQKTIELNPDFKETGEYYISELRAGRLP</sequence>
<name>A0A2H0CXA6_9BACT</name>
<evidence type="ECO:0000256" key="2">
    <source>
        <dbReference type="ARBA" id="ARBA00022692"/>
    </source>
</evidence>
<protein>
    <recommendedName>
        <fullName evidence="7">O-antigen ligase-related domain-containing protein</fullName>
    </recommendedName>
</protein>
<comment type="subcellular location">
    <subcellularLocation>
        <location evidence="1">Membrane</location>
        <topology evidence="1">Multi-pass membrane protein</topology>
    </subcellularLocation>
</comment>
<feature type="transmembrane region" description="Helical" evidence="6">
    <location>
        <begin position="443"/>
        <end position="463"/>
    </location>
</feature>
<evidence type="ECO:0000256" key="6">
    <source>
        <dbReference type="SAM" id="Phobius"/>
    </source>
</evidence>
<dbReference type="SUPFAM" id="SSF48452">
    <property type="entry name" value="TPR-like"/>
    <property type="match status" value="1"/>
</dbReference>
<dbReference type="PROSITE" id="PS50293">
    <property type="entry name" value="TPR_REGION"/>
    <property type="match status" value="1"/>
</dbReference>
<dbReference type="GO" id="GO:0016020">
    <property type="term" value="C:membrane"/>
    <property type="evidence" value="ECO:0007669"/>
    <property type="project" value="UniProtKB-SubCell"/>
</dbReference>
<dbReference type="Gene3D" id="1.25.40.10">
    <property type="entry name" value="Tetratricopeptide repeat domain"/>
    <property type="match status" value="2"/>
</dbReference>
<dbReference type="Pfam" id="PF04932">
    <property type="entry name" value="Wzy_C"/>
    <property type="match status" value="1"/>
</dbReference>
<feature type="domain" description="O-antigen ligase-related" evidence="7">
    <location>
        <begin position="214"/>
        <end position="365"/>
    </location>
</feature>